<dbReference type="Gene3D" id="3.30.390.10">
    <property type="entry name" value="Enolase-like, N-terminal domain"/>
    <property type="match status" value="1"/>
</dbReference>
<dbReference type="InterPro" id="IPR036849">
    <property type="entry name" value="Enolase-like_C_sf"/>
</dbReference>
<dbReference type="InterPro" id="IPR013342">
    <property type="entry name" value="Mandelate_racemase_C"/>
</dbReference>
<dbReference type="OrthoDB" id="9775913at2"/>
<dbReference type="GO" id="GO:0016052">
    <property type="term" value="P:carbohydrate catabolic process"/>
    <property type="evidence" value="ECO:0007669"/>
    <property type="project" value="TreeGrafter"/>
</dbReference>
<dbReference type="SFLD" id="SFLDG00179">
    <property type="entry name" value="mandelate_racemase"/>
    <property type="match status" value="1"/>
</dbReference>
<dbReference type="InterPro" id="IPR029065">
    <property type="entry name" value="Enolase_C-like"/>
</dbReference>
<dbReference type="PATRIC" id="fig|472175.3.peg.2515"/>
<feature type="domain" description="Mandelate racemase/muconate lactonizing enzyme C-terminal" evidence="4">
    <location>
        <begin position="141"/>
        <end position="237"/>
    </location>
</feature>
<keyword evidence="2" id="KW-0479">Metal-binding</keyword>
<evidence type="ECO:0000313" key="6">
    <source>
        <dbReference type="Proteomes" id="UP000053675"/>
    </source>
</evidence>
<dbReference type="AlphaFoldDB" id="A0A084UET7"/>
<evidence type="ECO:0000313" key="5">
    <source>
        <dbReference type="EMBL" id="KFB11473.1"/>
    </source>
</evidence>
<accession>A0A084UET7</accession>
<dbReference type="GO" id="GO:0000287">
    <property type="term" value="F:magnesium ion binding"/>
    <property type="evidence" value="ECO:0007669"/>
    <property type="project" value="TreeGrafter"/>
</dbReference>
<dbReference type="Pfam" id="PF13378">
    <property type="entry name" value="MR_MLE_C"/>
    <property type="match status" value="1"/>
</dbReference>
<evidence type="ECO:0000259" key="4">
    <source>
        <dbReference type="SMART" id="SM00922"/>
    </source>
</evidence>
<keyword evidence="6" id="KW-1185">Reference proteome</keyword>
<sequence>MKFTDIEIRACRSDPGQTYSLKDGKAIDFEFLAMRFHTDEGLSIETFGFAGRSALAMGAVSSELLRPFFLGRDPDYREQHWHDYRRFNRAWNFAPSYVYAPYDIACHLAQAQAAGKPLYKHLGAVRDSIPIYGSSLTLPTAEAYAEEAKDLQARGWAAYKLHPPADLEVAFEAHRACREAVGPDFRLMSDPVNNFNLQQNIHFGRMLEELNYYWLEEPMFDECHGSLRSLRDTLKIPIVGGETSENHPAGVAELIGSRAVDIVRGDASWSGGITGLMKTAHLAEAHGMNCEIHTAIYHPLELVNLHCAAAIRNNEFFEVLVPEKLFAIGLKEPIDIRNGHAHLPQKPGLGIELDWDFIDNATLKVF</sequence>
<dbReference type="Proteomes" id="UP000053675">
    <property type="component" value="Unassembled WGS sequence"/>
</dbReference>
<reference evidence="5 6" key="1">
    <citation type="submission" date="2014-05" db="EMBL/GenBank/DDBJ databases">
        <title>Draft Genome Sequence of Nitratireductor basaltis Strain UMTGB225, A Marine Bacterium Isolated from Green Barrel Tunicate.</title>
        <authorList>
            <person name="Gan H.Y."/>
        </authorList>
    </citation>
    <scope>NUCLEOTIDE SEQUENCE [LARGE SCALE GENOMIC DNA]</scope>
    <source>
        <strain evidence="5 6">UMTGB225</strain>
    </source>
</reference>
<gene>
    <name evidence="5" type="ORF">EL18_02521</name>
</gene>
<name>A0A084UET7_9HYPH</name>
<keyword evidence="3" id="KW-0460">Magnesium</keyword>
<evidence type="ECO:0000256" key="3">
    <source>
        <dbReference type="ARBA" id="ARBA00022842"/>
    </source>
</evidence>
<dbReference type="STRING" id="472175.EL18_02521"/>
<dbReference type="eggNOG" id="COG4948">
    <property type="taxonomic scope" value="Bacteria"/>
</dbReference>
<dbReference type="SMART" id="SM00922">
    <property type="entry name" value="MR_MLE"/>
    <property type="match status" value="1"/>
</dbReference>
<dbReference type="Gene3D" id="3.20.20.120">
    <property type="entry name" value="Enolase-like C-terminal domain"/>
    <property type="match status" value="1"/>
</dbReference>
<dbReference type="RefSeq" id="WP_036483435.1">
    <property type="nucleotide sequence ID" value="NZ_JMQM01000001.1"/>
</dbReference>
<dbReference type="PANTHER" id="PTHR13794">
    <property type="entry name" value="ENOLASE SUPERFAMILY, MANDELATE RACEMASE"/>
    <property type="match status" value="1"/>
</dbReference>
<comment type="cofactor">
    <cofactor evidence="1">
        <name>Mg(2+)</name>
        <dbReference type="ChEBI" id="CHEBI:18420"/>
    </cofactor>
</comment>
<dbReference type="SUPFAM" id="SSF51604">
    <property type="entry name" value="Enolase C-terminal domain-like"/>
    <property type="match status" value="1"/>
</dbReference>
<evidence type="ECO:0000256" key="2">
    <source>
        <dbReference type="ARBA" id="ARBA00022723"/>
    </source>
</evidence>
<evidence type="ECO:0000256" key="1">
    <source>
        <dbReference type="ARBA" id="ARBA00001946"/>
    </source>
</evidence>
<protein>
    <submittedName>
        <fullName evidence="5">Mandelate racemase/muconate lactonizing enzyme-like protein</fullName>
    </submittedName>
</protein>
<comment type="caution">
    <text evidence="5">The sequence shown here is derived from an EMBL/GenBank/DDBJ whole genome shotgun (WGS) entry which is preliminary data.</text>
</comment>
<dbReference type="InterPro" id="IPR029017">
    <property type="entry name" value="Enolase-like_N"/>
</dbReference>
<dbReference type="PANTHER" id="PTHR13794:SF58">
    <property type="entry name" value="MITOCHONDRIAL ENOLASE SUPERFAMILY MEMBER 1"/>
    <property type="match status" value="1"/>
</dbReference>
<dbReference type="EMBL" id="JMQM01000001">
    <property type="protein sequence ID" value="KFB11473.1"/>
    <property type="molecule type" value="Genomic_DNA"/>
</dbReference>
<dbReference type="GO" id="GO:0016836">
    <property type="term" value="F:hydro-lyase activity"/>
    <property type="evidence" value="ECO:0007669"/>
    <property type="project" value="TreeGrafter"/>
</dbReference>
<organism evidence="5 6">
    <name type="scientific">Nitratireductor basaltis</name>
    <dbReference type="NCBI Taxonomy" id="472175"/>
    <lineage>
        <taxon>Bacteria</taxon>
        <taxon>Pseudomonadati</taxon>
        <taxon>Pseudomonadota</taxon>
        <taxon>Alphaproteobacteria</taxon>
        <taxon>Hyphomicrobiales</taxon>
        <taxon>Phyllobacteriaceae</taxon>
        <taxon>Nitratireductor</taxon>
    </lineage>
</organism>
<dbReference type="InterPro" id="IPR046945">
    <property type="entry name" value="RHMD-like"/>
</dbReference>
<dbReference type="SFLD" id="SFLDS00001">
    <property type="entry name" value="Enolase"/>
    <property type="match status" value="1"/>
</dbReference>
<proteinExistence type="predicted"/>
<dbReference type="SUPFAM" id="SSF54826">
    <property type="entry name" value="Enolase N-terminal domain-like"/>
    <property type="match status" value="1"/>
</dbReference>